<accession>A0A1I7N610</accession>
<dbReference type="RefSeq" id="WP_092457728.1">
    <property type="nucleotide sequence ID" value="NZ_FPCJ01000001.1"/>
</dbReference>
<organism evidence="1 2">
    <name type="scientific">Thermoflavifilum thermophilum</name>
    <dbReference type="NCBI Taxonomy" id="1393122"/>
    <lineage>
        <taxon>Bacteria</taxon>
        <taxon>Pseudomonadati</taxon>
        <taxon>Bacteroidota</taxon>
        <taxon>Chitinophagia</taxon>
        <taxon>Chitinophagales</taxon>
        <taxon>Chitinophagaceae</taxon>
        <taxon>Thermoflavifilum</taxon>
    </lineage>
</organism>
<protein>
    <submittedName>
        <fullName evidence="1">Uncharacterized protein</fullName>
    </submittedName>
</protein>
<dbReference type="Gene3D" id="3.10.20.310">
    <property type="entry name" value="membrane protein fhac"/>
    <property type="match status" value="1"/>
</dbReference>
<gene>
    <name evidence="1" type="ORF">SAMN05660895_0681</name>
</gene>
<dbReference type="STRING" id="1393122.SAMN05660895_0681"/>
<dbReference type="OrthoDB" id="609711at2"/>
<proteinExistence type="predicted"/>
<name>A0A1I7N610_9BACT</name>
<sequence length="629" mass="73113">MHLRLWIVILVTGMVLSPGRSRAWGDIHFTMQIQSNKQANLRDSIPQNHSWLQKIGTQVDSLLSRSYRDSLLNRITHAHMPPPQHNLQFANRQQVFLPYQGRIIRNIEFVEIPVFGPRSLNDTNSYQHIRLIRIANRLHTPTRISFIRRSLFFKAGDRVNAQLLADNERYLRNSPPIEDAQITLIPVSRDTVDVEIRTKDVFEYGGNLSRLDPTQFEGNVFDKNLFGSGQGLEAGLAWHTDYLPHWYGEWSYANWNLGHSFATLTAGYSQLNHQPTIDTGVYEDAWFMQVNRPLYSLFTRFTGGMSLSYHRSLNIHQWPDSLFRNYQYGTTDVWVGYNLIHPLMHSQWHLAALLRQYNIIFTRNPSQPQFASDPFYHNRRYLLGQLVLYRQRYEVTHYLFGFGRTEDIPIGWQVGLSTAIETYVGLRRQYTGLQLENFQETRLHGLWHGLLELSSFWHQGSQDAVIHLAGEYYSPYVSLGRGGWRIFSGADLLESPNPYFNKPLNINYPHGFEGYKNTLLTGYHRLNTYLEWRYYAPVRIYGFGFTFYAQWQGATLGRQQLQGNRFYNAISVGSLIRNENLPINTLKISASYYPAAPAGVKNWMVQITTLADIRFSIYALHEPSFISFE</sequence>
<dbReference type="EMBL" id="FPCJ01000001">
    <property type="protein sequence ID" value="SFV30023.1"/>
    <property type="molecule type" value="Genomic_DNA"/>
</dbReference>
<keyword evidence="2" id="KW-1185">Reference proteome</keyword>
<evidence type="ECO:0000313" key="1">
    <source>
        <dbReference type="EMBL" id="SFV30023.1"/>
    </source>
</evidence>
<reference evidence="2" key="1">
    <citation type="submission" date="2016-10" db="EMBL/GenBank/DDBJ databases">
        <authorList>
            <person name="Varghese N."/>
            <person name="Submissions S."/>
        </authorList>
    </citation>
    <scope>NUCLEOTIDE SEQUENCE [LARGE SCALE GENOMIC DNA]</scope>
    <source>
        <strain evidence="2">DSM 14807</strain>
    </source>
</reference>
<dbReference type="AlphaFoldDB" id="A0A1I7N610"/>
<evidence type="ECO:0000313" key="2">
    <source>
        <dbReference type="Proteomes" id="UP000199537"/>
    </source>
</evidence>
<dbReference type="Proteomes" id="UP000199537">
    <property type="component" value="Unassembled WGS sequence"/>
</dbReference>